<dbReference type="GO" id="GO:0005829">
    <property type="term" value="C:cytosol"/>
    <property type="evidence" value="ECO:0007669"/>
    <property type="project" value="TreeGrafter"/>
</dbReference>
<dbReference type="PIRSF" id="PIRSF000530">
    <property type="entry name" value="Galactokinase"/>
    <property type="match status" value="1"/>
</dbReference>
<dbReference type="PATRIC" id="fig|1432052.3.peg.6810"/>
<dbReference type="InterPro" id="IPR006206">
    <property type="entry name" value="Mevalonate/galactokinase"/>
</dbReference>
<evidence type="ECO:0000313" key="8">
    <source>
        <dbReference type="Proteomes" id="UP000095003"/>
    </source>
</evidence>
<keyword evidence="2" id="KW-0547">Nucleotide-binding</keyword>
<gene>
    <name evidence="7" type="primary">galK_2</name>
    <name evidence="7" type="ORF">BEH84_06162</name>
</gene>
<evidence type="ECO:0000256" key="1">
    <source>
        <dbReference type="ARBA" id="ARBA00006566"/>
    </source>
</evidence>
<evidence type="ECO:0000259" key="6">
    <source>
        <dbReference type="Pfam" id="PF10509"/>
    </source>
</evidence>
<dbReference type="PANTHER" id="PTHR10457:SF7">
    <property type="entry name" value="GALACTOKINASE-RELATED"/>
    <property type="match status" value="1"/>
</dbReference>
<evidence type="ECO:0000259" key="5">
    <source>
        <dbReference type="Pfam" id="PF00288"/>
    </source>
</evidence>
<dbReference type="AlphaFoldDB" id="A0A1E3A282"/>
<dbReference type="SUPFAM" id="SSF54211">
    <property type="entry name" value="Ribosomal protein S5 domain 2-like"/>
    <property type="match status" value="1"/>
</dbReference>
<dbReference type="InterPro" id="IPR000705">
    <property type="entry name" value="Galactokinase"/>
</dbReference>
<comment type="similarity">
    <text evidence="1">Belongs to the GHMP kinase family. GalK subfamily.</text>
</comment>
<dbReference type="InterPro" id="IPR036554">
    <property type="entry name" value="GHMP_kinase_C_sf"/>
</dbReference>
<dbReference type="Gene3D" id="3.30.230.10">
    <property type="match status" value="1"/>
</dbReference>
<keyword evidence="3 7" id="KW-0418">Kinase</keyword>
<feature type="domain" description="Galactokinase N-terminal" evidence="6">
    <location>
        <begin position="31"/>
        <end position="80"/>
    </location>
</feature>
<dbReference type="GO" id="GO:0005524">
    <property type="term" value="F:ATP binding"/>
    <property type="evidence" value="ECO:0007669"/>
    <property type="project" value="UniProtKB-KW"/>
</dbReference>
<dbReference type="InterPro" id="IPR020568">
    <property type="entry name" value="Ribosomal_Su5_D2-typ_SF"/>
</dbReference>
<dbReference type="GeneID" id="93304145"/>
<dbReference type="InterPro" id="IPR006204">
    <property type="entry name" value="GHMP_kinase_N_dom"/>
</dbReference>
<dbReference type="PRINTS" id="PR00959">
    <property type="entry name" value="MEVGALKINASE"/>
</dbReference>
<dbReference type="SUPFAM" id="SSF55060">
    <property type="entry name" value="GHMP Kinase, C-terminal domain"/>
    <property type="match status" value="1"/>
</dbReference>
<sequence>MLKITDTFKQSLLEVYGEKENSCERFMALTKKYKEYFHMEEPEYFTSPGRMELIGNHTDHNGGKVLAASIQMDTIAAAGPNRTETVTILSEGYEQPFMLNLEKLETIPGDEGTLSLLAGIFQGCRACGFHVHGFQACISTNVLSAAGVSSSASFEMLICAIINYYFNENKMSCIDYARIGRYAENHYWNKQSGLMDQLACAAGGMIFLDFSDSEIPSVERMDPESILEGYDIILVNTGKGHGDLSRDYSEIPSEMKKAAAQMGKTVLSEASLPLLLKKLPMIRENCGDRSFLRSLHFYEENDRVDKAKSALINRNTEELLELINESGNSSWKYLQNCHIPSDTTEESVCVALALSELFIQNAGRGACRVHGGGFAGVILSIIPSGASQDYIRFMSEYMGGKNIFRMSLRDTGAIHLKQ</sequence>
<organism evidence="7 8">
    <name type="scientific">Eisenbergiella tayi</name>
    <dbReference type="NCBI Taxonomy" id="1432052"/>
    <lineage>
        <taxon>Bacteria</taxon>
        <taxon>Bacillati</taxon>
        <taxon>Bacillota</taxon>
        <taxon>Clostridia</taxon>
        <taxon>Lachnospirales</taxon>
        <taxon>Lachnospiraceae</taxon>
        <taxon>Eisenbergiella</taxon>
    </lineage>
</organism>
<dbReference type="GO" id="GO:0006012">
    <property type="term" value="P:galactose metabolic process"/>
    <property type="evidence" value="ECO:0007669"/>
    <property type="project" value="InterPro"/>
</dbReference>
<dbReference type="Pfam" id="PF10509">
    <property type="entry name" value="GalKase_gal_bdg"/>
    <property type="match status" value="1"/>
</dbReference>
<dbReference type="EC" id="2.7.1.6" evidence="7"/>
<evidence type="ECO:0000256" key="3">
    <source>
        <dbReference type="ARBA" id="ARBA00022777"/>
    </source>
</evidence>
<comment type="caution">
    <text evidence="7">The sequence shown here is derived from an EMBL/GenBank/DDBJ whole genome shotgun (WGS) entry which is preliminary data.</text>
</comment>
<evidence type="ECO:0000256" key="2">
    <source>
        <dbReference type="ARBA" id="ARBA00022741"/>
    </source>
</evidence>
<dbReference type="EMBL" id="MCGI01000009">
    <property type="protein sequence ID" value="ODM02607.1"/>
    <property type="molecule type" value="Genomic_DNA"/>
</dbReference>
<reference evidence="7 8" key="1">
    <citation type="submission" date="2016-07" db="EMBL/GenBank/DDBJ databases">
        <title>Characterization of isolates of Eisenbergiella tayi derived from blood cultures, using whole genome sequencing.</title>
        <authorList>
            <person name="Burdz T."/>
            <person name="Wiebe D."/>
            <person name="Huynh C."/>
            <person name="Bernard K."/>
        </authorList>
    </citation>
    <scope>NUCLEOTIDE SEQUENCE [LARGE SCALE GENOMIC DNA]</scope>
    <source>
        <strain evidence="7 8">NML 120489</strain>
    </source>
</reference>
<keyword evidence="4" id="KW-0067">ATP-binding</keyword>
<evidence type="ECO:0000313" key="7">
    <source>
        <dbReference type="EMBL" id="ODM02607.1"/>
    </source>
</evidence>
<evidence type="ECO:0000256" key="4">
    <source>
        <dbReference type="ARBA" id="ARBA00022840"/>
    </source>
</evidence>
<protein>
    <submittedName>
        <fullName evidence="7">Galactokinase</fullName>
        <ecNumber evidence="7">2.7.1.6</ecNumber>
    </submittedName>
</protein>
<dbReference type="InterPro" id="IPR014721">
    <property type="entry name" value="Ribsml_uS5_D2-typ_fold_subgr"/>
</dbReference>
<keyword evidence="7" id="KW-0808">Transferase</keyword>
<dbReference type="InterPro" id="IPR019539">
    <property type="entry name" value="GalKase_N"/>
</dbReference>
<dbReference type="RefSeq" id="WP_069159448.1">
    <property type="nucleotide sequence ID" value="NZ_JBKXXQ010000005.1"/>
</dbReference>
<dbReference type="Pfam" id="PF00288">
    <property type="entry name" value="GHMP_kinases_N"/>
    <property type="match status" value="1"/>
</dbReference>
<name>A0A1E3A282_9FIRM</name>
<dbReference type="Proteomes" id="UP000095003">
    <property type="component" value="Unassembled WGS sequence"/>
</dbReference>
<proteinExistence type="inferred from homology"/>
<dbReference type="PRINTS" id="PR00473">
    <property type="entry name" value="GALCTOKINASE"/>
</dbReference>
<accession>A0A1E3A282</accession>
<dbReference type="PANTHER" id="PTHR10457">
    <property type="entry name" value="MEVALONATE KINASE/GALACTOKINASE"/>
    <property type="match status" value="1"/>
</dbReference>
<feature type="domain" description="GHMP kinase N-terminal" evidence="5">
    <location>
        <begin position="127"/>
        <end position="204"/>
    </location>
</feature>
<dbReference type="GO" id="GO:0004335">
    <property type="term" value="F:galactokinase activity"/>
    <property type="evidence" value="ECO:0007669"/>
    <property type="project" value="UniProtKB-EC"/>
</dbReference>
<dbReference type="Gene3D" id="3.30.70.890">
    <property type="entry name" value="GHMP kinase, C-terminal domain"/>
    <property type="match status" value="1"/>
</dbReference>